<evidence type="ECO:0000256" key="4">
    <source>
        <dbReference type="ARBA" id="ARBA00006463"/>
    </source>
</evidence>
<evidence type="ECO:0000256" key="8">
    <source>
        <dbReference type="ARBA" id="ARBA00022837"/>
    </source>
</evidence>
<accession>A0ABP9Q9I9</accession>
<comment type="catalytic activity">
    <reaction evidence="1">
        <text>Eliminative cleavage of (1-&gt;4)-alpha-D-galacturonan to give oligosaccharides with 4-deoxy-alpha-D-galact-4-enuronosyl groups at their non-reducing ends.</text>
        <dbReference type="EC" id="4.2.2.2"/>
    </reaction>
</comment>
<sequence length="421" mass="43712">MSLATHHVAQHQLKFRETRMIRRMMAVALFTGIASGAQAATDYPSGYTKCVQVGSSCTMTGTRSTALGKAGSFVYATKTGNFACDLSAYPTNTFTSTAWCSYSATTTSSSSVASSATSSAASSAASSATSSTAAGASSLCVAGGTIDGVEVDCGGKTLSLKGVDGFDGCSADKEGQPSVLSLKNGAIVKNVRIAAGGGGHGISCLAGNCTLRNVVWEEVCEHAAGNYSEGGTFSIYDSTAYQMLDNAYEHGSKPDKFFQDNAFNSKMYVRNFTAIMVQSDLTATTTKDKSGKSISLAKYTSSGKILRTCGDCSSNKGGRTIDLDGLTVKYQNAAGTRLSGPGISTIVGIDTTWDSTVPSPYNVPDKAILRNLKIQDYKSGTPTVCDAYVGTRTTDASTKLGEKWKSDTAQCDVTTADVSAL</sequence>
<gene>
    <name evidence="11" type="ORF">GCM10025770_04700</name>
</gene>
<protein>
    <recommendedName>
        <fullName evidence="5">pectate lyase</fullName>
        <ecNumber evidence="5">4.2.2.2</ecNumber>
    </recommendedName>
</protein>
<dbReference type="Pfam" id="PF03211">
    <property type="entry name" value="Pectate_lyase"/>
    <property type="match status" value="1"/>
</dbReference>
<organism evidence="11 12">
    <name type="scientific">Viridibacterium curvum</name>
    <dbReference type="NCBI Taxonomy" id="1101404"/>
    <lineage>
        <taxon>Bacteria</taxon>
        <taxon>Pseudomonadati</taxon>
        <taxon>Pseudomonadota</taxon>
        <taxon>Betaproteobacteria</taxon>
        <taxon>Rhodocyclales</taxon>
        <taxon>Rhodocyclaceae</taxon>
        <taxon>Viridibacterium</taxon>
    </lineage>
</organism>
<comment type="similarity">
    <text evidence="4">Belongs to the polysaccharide lyase 3 family.</text>
</comment>
<proteinExistence type="inferred from homology"/>
<evidence type="ECO:0000256" key="5">
    <source>
        <dbReference type="ARBA" id="ARBA00012272"/>
    </source>
</evidence>
<evidence type="ECO:0000313" key="12">
    <source>
        <dbReference type="Proteomes" id="UP001500547"/>
    </source>
</evidence>
<evidence type="ECO:0000256" key="2">
    <source>
        <dbReference type="ARBA" id="ARBA00001913"/>
    </source>
</evidence>
<dbReference type="InterPro" id="IPR011050">
    <property type="entry name" value="Pectin_lyase_fold/virulence"/>
</dbReference>
<keyword evidence="12" id="KW-1185">Reference proteome</keyword>
<dbReference type="Gene3D" id="2.160.20.10">
    <property type="entry name" value="Single-stranded right-handed beta-helix, Pectin lyase-like"/>
    <property type="match status" value="1"/>
</dbReference>
<evidence type="ECO:0000256" key="9">
    <source>
        <dbReference type="ARBA" id="ARBA00023239"/>
    </source>
</evidence>
<evidence type="ECO:0000256" key="10">
    <source>
        <dbReference type="SAM" id="SignalP"/>
    </source>
</evidence>
<name>A0ABP9Q9I9_9RHOO</name>
<evidence type="ECO:0000256" key="3">
    <source>
        <dbReference type="ARBA" id="ARBA00004613"/>
    </source>
</evidence>
<feature type="chain" id="PRO_5045592435" description="pectate lyase" evidence="10">
    <location>
        <begin position="40"/>
        <end position="421"/>
    </location>
</feature>
<keyword evidence="7 10" id="KW-0732">Signal</keyword>
<evidence type="ECO:0000256" key="6">
    <source>
        <dbReference type="ARBA" id="ARBA00022525"/>
    </source>
</evidence>
<comment type="caution">
    <text evidence="11">The sequence shown here is derived from an EMBL/GenBank/DDBJ whole genome shotgun (WGS) entry which is preliminary data.</text>
</comment>
<dbReference type="Proteomes" id="UP001500547">
    <property type="component" value="Unassembled WGS sequence"/>
</dbReference>
<keyword evidence="6" id="KW-0964">Secreted</keyword>
<evidence type="ECO:0000313" key="11">
    <source>
        <dbReference type="EMBL" id="GAA5159051.1"/>
    </source>
</evidence>
<feature type="signal peptide" evidence="10">
    <location>
        <begin position="1"/>
        <end position="39"/>
    </location>
</feature>
<dbReference type="EMBL" id="BAABLD010000002">
    <property type="protein sequence ID" value="GAA5159051.1"/>
    <property type="molecule type" value="Genomic_DNA"/>
</dbReference>
<dbReference type="SUPFAM" id="SSF51126">
    <property type="entry name" value="Pectin lyase-like"/>
    <property type="match status" value="1"/>
</dbReference>
<keyword evidence="9" id="KW-0456">Lyase</keyword>
<comment type="cofactor">
    <cofactor evidence="2">
        <name>Ca(2+)</name>
        <dbReference type="ChEBI" id="CHEBI:29108"/>
    </cofactor>
</comment>
<dbReference type="EC" id="4.2.2.2" evidence="5"/>
<reference evidence="12" key="1">
    <citation type="journal article" date="2019" name="Int. J. Syst. Evol. Microbiol.">
        <title>The Global Catalogue of Microorganisms (GCM) 10K type strain sequencing project: providing services to taxonomists for standard genome sequencing and annotation.</title>
        <authorList>
            <consortium name="The Broad Institute Genomics Platform"/>
            <consortium name="The Broad Institute Genome Sequencing Center for Infectious Disease"/>
            <person name="Wu L."/>
            <person name="Ma J."/>
        </authorList>
    </citation>
    <scope>NUCLEOTIDE SEQUENCE [LARGE SCALE GENOMIC DNA]</scope>
    <source>
        <strain evidence="12">JCM 18715</strain>
    </source>
</reference>
<evidence type="ECO:0000256" key="1">
    <source>
        <dbReference type="ARBA" id="ARBA00000695"/>
    </source>
</evidence>
<dbReference type="InterPro" id="IPR012334">
    <property type="entry name" value="Pectin_lyas_fold"/>
</dbReference>
<evidence type="ECO:0000256" key="7">
    <source>
        <dbReference type="ARBA" id="ARBA00022729"/>
    </source>
</evidence>
<keyword evidence="8" id="KW-0106">Calcium</keyword>
<dbReference type="InterPro" id="IPR004898">
    <property type="entry name" value="Pectate_lyase_PlyH/PlyE-like"/>
</dbReference>
<comment type="subcellular location">
    <subcellularLocation>
        <location evidence="3">Secreted</location>
    </subcellularLocation>
</comment>